<organism evidence="5 6">
    <name type="scientific">Hanseniaspora opuntiae</name>
    <dbReference type="NCBI Taxonomy" id="211096"/>
    <lineage>
        <taxon>Eukaryota</taxon>
        <taxon>Fungi</taxon>
        <taxon>Dikarya</taxon>
        <taxon>Ascomycota</taxon>
        <taxon>Saccharomycotina</taxon>
        <taxon>Saccharomycetes</taxon>
        <taxon>Saccharomycodales</taxon>
        <taxon>Saccharomycodaceae</taxon>
        <taxon>Hanseniaspora</taxon>
    </lineage>
</organism>
<dbReference type="PANTHER" id="PTHR12515">
    <property type="entry name" value="STERILE ALPHA MOTIF DOMAIN CONTAINING PROTEIN 4-RELATED"/>
    <property type="match status" value="1"/>
</dbReference>
<dbReference type="AlphaFoldDB" id="A0A1E5RSS1"/>
<dbReference type="InterPro" id="IPR001660">
    <property type="entry name" value="SAM"/>
</dbReference>
<dbReference type="Pfam" id="PF07647">
    <property type="entry name" value="SAM_2"/>
    <property type="match status" value="1"/>
</dbReference>
<dbReference type="InterPro" id="IPR013761">
    <property type="entry name" value="SAM/pointed_sf"/>
</dbReference>
<dbReference type="EMBL" id="LPNL01000003">
    <property type="protein sequence ID" value="OEJ89828.1"/>
    <property type="molecule type" value="Genomic_DNA"/>
</dbReference>
<evidence type="ECO:0000256" key="1">
    <source>
        <dbReference type="ARBA" id="ARBA00004496"/>
    </source>
</evidence>
<keyword evidence="3" id="KW-0694">RNA-binding</keyword>
<evidence type="ECO:0000256" key="2">
    <source>
        <dbReference type="ARBA" id="ARBA00022490"/>
    </source>
</evidence>
<dbReference type="Proteomes" id="UP000095605">
    <property type="component" value="Unassembled WGS sequence"/>
</dbReference>
<evidence type="ECO:0000259" key="4">
    <source>
        <dbReference type="PROSITE" id="PS50105"/>
    </source>
</evidence>
<comment type="subcellular location">
    <subcellularLocation>
        <location evidence="1">Cytoplasm</location>
    </subcellularLocation>
</comment>
<gene>
    <name evidence="5" type="ORF">AWRI3578_g1103</name>
</gene>
<dbReference type="GO" id="GO:0000289">
    <property type="term" value="P:nuclear-transcribed mRNA poly(A) tail shortening"/>
    <property type="evidence" value="ECO:0007669"/>
    <property type="project" value="TreeGrafter"/>
</dbReference>
<sequence>MGFTIKQYLKKNTDNKQHVDNENILHSPRQHPGAVLLGNSLASVDMGMIDSFSNNLNLSTVGSNVSNMNMYDNNVFFNKSYHNEDKISVTHDEMHQNQHRGSLVVNFNKDLSSFIQWINSLNPAEQNNVIDNLLPSLSEDVLQYTKIKLDSLTKTGYLSPTNIGSPVFNSINRFDMNDDVMSLNNDYAIAATMSAPQMSNMLPKANMLQAVHSNPHNMVTQNPYDNMQMNSLDYLMGQPSDEDTISRVNSGKMNLTPAASKPNTGYDYLQGGNKMNMEPRSVSPRSANFNLDSHMVLNNRNNAVASPKRAKSPQPAANSHNVMTPEILCQRELLEDIPAWLKKLRLHKYRSNLEAYTWREMIEFDDGKLEQLGVSALGARNKLLKAFNIVKEYGVK</sequence>
<dbReference type="GO" id="GO:0000932">
    <property type="term" value="C:P-body"/>
    <property type="evidence" value="ECO:0007669"/>
    <property type="project" value="TreeGrafter"/>
</dbReference>
<keyword evidence="2" id="KW-0963">Cytoplasm</keyword>
<evidence type="ECO:0000313" key="6">
    <source>
        <dbReference type="Proteomes" id="UP000095605"/>
    </source>
</evidence>
<dbReference type="InterPro" id="IPR050897">
    <property type="entry name" value="SMAUG/VTS1_RNA-bind"/>
</dbReference>
<dbReference type="SMART" id="SM00454">
    <property type="entry name" value="SAM"/>
    <property type="match status" value="1"/>
</dbReference>
<evidence type="ECO:0000256" key="3">
    <source>
        <dbReference type="ARBA" id="ARBA00022884"/>
    </source>
</evidence>
<dbReference type="PANTHER" id="PTHR12515:SF5">
    <property type="entry name" value="PROTEIN SMAUG"/>
    <property type="match status" value="1"/>
</dbReference>
<comment type="caution">
    <text evidence="5">The sequence shown here is derived from an EMBL/GenBank/DDBJ whole genome shotgun (WGS) entry which is preliminary data.</text>
</comment>
<reference evidence="6" key="1">
    <citation type="journal article" date="2016" name="Genome Announc.">
        <title>Genome sequences of three species of Hanseniaspora isolated from spontaneous wine fermentations.</title>
        <authorList>
            <person name="Sternes P.R."/>
            <person name="Lee D."/>
            <person name="Kutyna D.R."/>
            <person name="Borneman A.R."/>
        </authorList>
    </citation>
    <scope>NUCLEOTIDE SEQUENCE [LARGE SCALE GENOMIC DNA]</scope>
    <source>
        <strain evidence="6">AWRI3578</strain>
    </source>
</reference>
<feature type="domain" description="SAM" evidence="4">
    <location>
        <begin position="335"/>
        <end position="393"/>
    </location>
</feature>
<dbReference type="SUPFAM" id="SSF47769">
    <property type="entry name" value="SAM/Pointed domain"/>
    <property type="match status" value="1"/>
</dbReference>
<name>A0A1E5RSS1_9ASCO</name>
<dbReference type="GO" id="GO:0003729">
    <property type="term" value="F:mRNA binding"/>
    <property type="evidence" value="ECO:0007669"/>
    <property type="project" value="TreeGrafter"/>
</dbReference>
<proteinExistence type="predicted"/>
<protein>
    <submittedName>
        <fullName evidence="5">Protein VTS1</fullName>
    </submittedName>
</protein>
<accession>A0A1E5RSS1</accession>
<keyword evidence="6" id="KW-1185">Reference proteome</keyword>
<dbReference type="OrthoDB" id="2155283at2759"/>
<dbReference type="PROSITE" id="PS50105">
    <property type="entry name" value="SAM_DOMAIN"/>
    <property type="match status" value="1"/>
</dbReference>
<dbReference type="Gene3D" id="1.10.150.50">
    <property type="entry name" value="Transcription Factor, Ets-1"/>
    <property type="match status" value="1"/>
</dbReference>
<evidence type="ECO:0000313" key="5">
    <source>
        <dbReference type="EMBL" id="OEJ89828.1"/>
    </source>
</evidence>